<keyword evidence="5 14" id="KW-0432">Leucine biosynthesis</keyword>
<dbReference type="SMART" id="SM01329">
    <property type="entry name" value="Iso_dh"/>
    <property type="match status" value="1"/>
</dbReference>
<dbReference type="SUPFAM" id="SSF53659">
    <property type="entry name" value="Isocitrate/Isopropylmalate dehydrogenase-like"/>
    <property type="match status" value="1"/>
</dbReference>
<evidence type="ECO:0000256" key="14">
    <source>
        <dbReference type="RuleBase" id="RU004445"/>
    </source>
</evidence>
<dbReference type="GO" id="GO:0051287">
    <property type="term" value="F:NAD binding"/>
    <property type="evidence" value="ECO:0007669"/>
    <property type="project" value="InterPro"/>
</dbReference>
<dbReference type="Pfam" id="PF00180">
    <property type="entry name" value="Iso_dh"/>
    <property type="match status" value="1"/>
</dbReference>
<evidence type="ECO:0000313" key="16">
    <source>
        <dbReference type="EMBL" id="KNE99640.1"/>
    </source>
</evidence>
<keyword evidence="7 14" id="KW-0479">Metal-binding</keyword>
<dbReference type="EC" id="1.1.1.85" evidence="4 14"/>
<comment type="pathway">
    <text evidence="14">Amino-acid biosynthesis; L-leucine biosynthesis; L-leucine from 3-methyl-2-oxobutanoate: step 3/4.</text>
</comment>
<name>A0A0L0VK36_9BASI</name>
<dbReference type="EMBL" id="AJIL01000044">
    <property type="protein sequence ID" value="KNE99640.1"/>
    <property type="molecule type" value="Genomic_DNA"/>
</dbReference>
<organism evidence="16 17">
    <name type="scientific">Puccinia striiformis f. sp. tritici PST-78</name>
    <dbReference type="NCBI Taxonomy" id="1165861"/>
    <lineage>
        <taxon>Eukaryota</taxon>
        <taxon>Fungi</taxon>
        <taxon>Dikarya</taxon>
        <taxon>Basidiomycota</taxon>
        <taxon>Pucciniomycotina</taxon>
        <taxon>Pucciniomycetes</taxon>
        <taxon>Pucciniales</taxon>
        <taxon>Pucciniaceae</taxon>
        <taxon>Puccinia</taxon>
    </lineage>
</organism>
<proteinExistence type="inferred from homology"/>
<dbReference type="PANTHER" id="PTHR42979">
    <property type="entry name" value="3-ISOPROPYLMALATE DEHYDROGENASE"/>
    <property type="match status" value="1"/>
</dbReference>
<dbReference type="GO" id="GO:0003862">
    <property type="term" value="F:3-isopropylmalate dehydrogenase activity"/>
    <property type="evidence" value="ECO:0007669"/>
    <property type="project" value="UniProtKB-EC"/>
</dbReference>
<gene>
    <name evidence="16" type="ORF">PSTG_07134</name>
</gene>
<reference evidence="17" key="1">
    <citation type="submission" date="2014-03" db="EMBL/GenBank/DDBJ databases">
        <title>The Genome Sequence of Puccinia striiformis f. sp. tritici PST-78.</title>
        <authorList>
            <consortium name="The Broad Institute Genome Sequencing Platform"/>
            <person name="Cuomo C."/>
            <person name="Hulbert S."/>
            <person name="Chen X."/>
            <person name="Walker B."/>
            <person name="Young S.K."/>
            <person name="Zeng Q."/>
            <person name="Gargeya S."/>
            <person name="Fitzgerald M."/>
            <person name="Haas B."/>
            <person name="Abouelleil A."/>
            <person name="Alvarado L."/>
            <person name="Arachchi H.M."/>
            <person name="Berlin A.M."/>
            <person name="Chapman S.B."/>
            <person name="Goldberg J."/>
            <person name="Griggs A."/>
            <person name="Gujja S."/>
            <person name="Hansen M."/>
            <person name="Howarth C."/>
            <person name="Imamovic A."/>
            <person name="Larimer J."/>
            <person name="McCowan C."/>
            <person name="Montmayeur A."/>
            <person name="Murphy C."/>
            <person name="Neiman D."/>
            <person name="Pearson M."/>
            <person name="Priest M."/>
            <person name="Roberts A."/>
            <person name="Saif S."/>
            <person name="Shea T."/>
            <person name="Sisk P."/>
            <person name="Sykes S."/>
            <person name="Wortman J."/>
            <person name="Nusbaum C."/>
            <person name="Birren B."/>
        </authorList>
    </citation>
    <scope>NUCLEOTIDE SEQUENCE [LARGE SCALE GENOMIC DNA]</scope>
    <source>
        <strain evidence="17">race PST-78</strain>
    </source>
</reference>
<dbReference type="InterPro" id="IPR004429">
    <property type="entry name" value="Isopropylmalate_DH"/>
</dbReference>
<comment type="caution">
    <text evidence="16">The sequence shown here is derived from an EMBL/GenBank/DDBJ whole genome shotgun (WGS) entry which is preliminary data.</text>
</comment>
<dbReference type="NCBIfam" id="TIGR00169">
    <property type="entry name" value="leuB"/>
    <property type="match status" value="1"/>
</dbReference>
<comment type="similarity">
    <text evidence="2 13">Belongs to the isocitrate and isopropylmalate dehydrogenases family.</text>
</comment>
<dbReference type="UniPathway" id="UPA00048">
    <property type="reaction ID" value="UER00072"/>
</dbReference>
<dbReference type="STRING" id="1165861.A0A0L0VK36"/>
<evidence type="ECO:0000313" key="17">
    <source>
        <dbReference type="Proteomes" id="UP000054564"/>
    </source>
</evidence>
<evidence type="ECO:0000256" key="3">
    <source>
        <dbReference type="ARBA" id="ARBA00011738"/>
    </source>
</evidence>
<dbReference type="PANTHER" id="PTHR42979:SF1">
    <property type="entry name" value="3-ISOPROPYLMALATE DEHYDROGENASE"/>
    <property type="match status" value="1"/>
</dbReference>
<evidence type="ECO:0000256" key="2">
    <source>
        <dbReference type="ARBA" id="ARBA00007769"/>
    </source>
</evidence>
<dbReference type="Gene3D" id="3.40.718.10">
    <property type="entry name" value="Isopropylmalate Dehydrogenase"/>
    <property type="match status" value="1"/>
</dbReference>
<keyword evidence="9 13" id="KW-0560">Oxidoreductase</keyword>
<comment type="cofactor">
    <cofactor evidence="1">
        <name>Mn(2+)</name>
        <dbReference type="ChEBI" id="CHEBI:29035"/>
    </cofactor>
</comment>
<evidence type="ECO:0000256" key="6">
    <source>
        <dbReference type="ARBA" id="ARBA00022605"/>
    </source>
</evidence>
<dbReference type="Proteomes" id="UP000054564">
    <property type="component" value="Unassembled WGS sequence"/>
</dbReference>
<keyword evidence="11" id="KW-0464">Manganese</keyword>
<evidence type="ECO:0000256" key="10">
    <source>
        <dbReference type="ARBA" id="ARBA00023027"/>
    </source>
</evidence>
<evidence type="ECO:0000259" key="15">
    <source>
        <dbReference type="SMART" id="SM01329"/>
    </source>
</evidence>
<feature type="domain" description="Isopropylmalate dehydrogenase-like" evidence="15">
    <location>
        <begin position="6"/>
        <end position="369"/>
    </location>
</feature>
<evidence type="ECO:0000256" key="7">
    <source>
        <dbReference type="ARBA" id="ARBA00022723"/>
    </source>
</evidence>
<keyword evidence="6" id="KW-0028">Amino-acid biosynthesis</keyword>
<evidence type="ECO:0000256" key="9">
    <source>
        <dbReference type="ARBA" id="ARBA00023002"/>
    </source>
</evidence>
<comment type="function">
    <text evidence="14">Catalyzes the oxidation of 3-carboxy-2-hydroxy-4-methylpentanoate (3-isopropylmalate) to 3-carboxy-4-methyl-2-oxopentanoate. The product decarboxylates to 4-methyl-2 oxopentanoate.</text>
</comment>
<comment type="cofactor">
    <cofactor evidence="14">
        <name>Mg(2+)</name>
        <dbReference type="ChEBI" id="CHEBI:18420"/>
    </cofactor>
    <cofactor evidence="14">
        <name>Mn(2+)</name>
        <dbReference type="ChEBI" id="CHEBI:29035"/>
    </cofactor>
    <text evidence="14">Binds 1 Mg(2+) or Mn(2+) ion per subunit.</text>
</comment>
<evidence type="ECO:0000256" key="1">
    <source>
        <dbReference type="ARBA" id="ARBA00001936"/>
    </source>
</evidence>
<keyword evidence="8" id="KW-0460">Magnesium</keyword>
<dbReference type="OrthoDB" id="419183at2759"/>
<evidence type="ECO:0000256" key="12">
    <source>
        <dbReference type="ARBA" id="ARBA00023304"/>
    </source>
</evidence>
<comment type="subunit">
    <text evidence="3 14">Homodimer.</text>
</comment>
<dbReference type="PROSITE" id="PS00470">
    <property type="entry name" value="IDH_IMDH"/>
    <property type="match status" value="1"/>
</dbReference>
<protein>
    <recommendedName>
        <fullName evidence="4 14">3-isopropylmalate dehydrogenase</fullName>
        <ecNumber evidence="4 14">1.1.1.85</ecNumber>
    </recommendedName>
</protein>
<sequence>MTPTFKIVTLPGDGIGPEVIEQASRILDVISESGKVKFDVKAHDFGGIAIDNHGNPLPPSTLQACQAADAILLGSVGGPKWGVGKVRPEQGLLELRKTLGLYANIRPALFPSESLVQLSPLKDSIASGTEIIVVRELIGGIYFGQRTEATSFEADGGEASVAKDECSYSVAEIQRIARVAAFLAMTTTPPMAVHSVDKANVLATSRLWRKVVTDLFAKEFPQLSLDHHLVDSAAMLICSNPKKLNGIVLTENLFGDVLSDETSVIPGSLGLLPSASLAGIPDRKSKCLGVYEPIHGSAPDIAGKGIANPVGTILSVALMLRYSLGLDREADQIELAVRKVLDSTDVGGHGLRTADLKGQASTKQLGDAVVEALKTILFC</sequence>
<dbReference type="GO" id="GO:0000287">
    <property type="term" value="F:magnesium ion binding"/>
    <property type="evidence" value="ECO:0007669"/>
    <property type="project" value="InterPro"/>
</dbReference>
<evidence type="ECO:0000256" key="4">
    <source>
        <dbReference type="ARBA" id="ARBA00013101"/>
    </source>
</evidence>
<evidence type="ECO:0000256" key="11">
    <source>
        <dbReference type="ARBA" id="ARBA00023211"/>
    </source>
</evidence>
<evidence type="ECO:0000256" key="8">
    <source>
        <dbReference type="ARBA" id="ARBA00022842"/>
    </source>
</evidence>
<dbReference type="GO" id="GO:0005829">
    <property type="term" value="C:cytosol"/>
    <property type="evidence" value="ECO:0007669"/>
    <property type="project" value="TreeGrafter"/>
</dbReference>
<dbReference type="FunFam" id="3.40.718.10:FF:000006">
    <property type="entry name" value="3-isopropylmalate dehydrogenase"/>
    <property type="match status" value="1"/>
</dbReference>
<dbReference type="GO" id="GO:0009098">
    <property type="term" value="P:L-leucine biosynthetic process"/>
    <property type="evidence" value="ECO:0007669"/>
    <property type="project" value="UniProtKB-UniPathway"/>
</dbReference>
<dbReference type="AlphaFoldDB" id="A0A0L0VK36"/>
<keyword evidence="10 14" id="KW-0520">NAD</keyword>
<dbReference type="InterPro" id="IPR024084">
    <property type="entry name" value="IsoPropMal-DH-like_dom"/>
</dbReference>
<evidence type="ECO:0000256" key="13">
    <source>
        <dbReference type="RuleBase" id="RU004443"/>
    </source>
</evidence>
<keyword evidence="17" id="KW-1185">Reference proteome</keyword>
<dbReference type="InterPro" id="IPR019818">
    <property type="entry name" value="IsoCit/isopropylmalate_DH_CS"/>
</dbReference>
<evidence type="ECO:0000256" key="5">
    <source>
        <dbReference type="ARBA" id="ARBA00022430"/>
    </source>
</evidence>
<keyword evidence="12 14" id="KW-0100">Branched-chain amino acid biosynthesis</keyword>
<accession>A0A0L0VK36</accession>
<comment type="catalytic activity">
    <reaction evidence="14">
        <text>(2R,3S)-3-isopropylmalate + NAD(+) = 4-methyl-2-oxopentanoate + CO2 + NADH</text>
        <dbReference type="Rhea" id="RHEA:32271"/>
        <dbReference type="ChEBI" id="CHEBI:16526"/>
        <dbReference type="ChEBI" id="CHEBI:17865"/>
        <dbReference type="ChEBI" id="CHEBI:35121"/>
        <dbReference type="ChEBI" id="CHEBI:57540"/>
        <dbReference type="ChEBI" id="CHEBI:57945"/>
        <dbReference type="EC" id="1.1.1.85"/>
    </reaction>
</comment>